<feature type="domain" description="Ig-like" evidence="4">
    <location>
        <begin position="282"/>
        <end position="362"/>
    </location>
</feature>
<dbReference type="KEGG" id="run:DR864_18945"/>
<evidence type="ECO:0000313" key="6">
    <source>
        <dbReference type="Proteomes" id="UP000251993"/>
    </source>
</evidence>
<dbReference type="Pfam" id="PF19081">
    <property type="entry name" value="Ig_7"/>
    <property type="match status" value="9"/>
</dbReference>
<sequence>MLKKLLILSYATLLVCGLAITGVAQITNVTVNNTSNVPTSDFCTGTSIRVTFTSALTTFTVQLSNSAGSFASPTNIGTGTSSPVSATLPNITGNGFKVRVISGATTSAASTQTLQIGTPPSNPTVPSTTVNYCLGATASQLSATGSNLKWYTVASGGTGNTIAPTPNTGSAGTQFYYVSQTVNGCESSRTQITVNVIFTAPPTVSQSTLNYCQGDTPGPLSANGSNLKWYTTSSGGMGSTTAPTPNTGGAGTQLYYVSQTVNNCESSRTTITVNINQRAATAPVTNTNVVYCQGQSASALSATPTSGNTIRWYASNNSTQLGGAPTPNTNVNNTTVTEYYVTQATSFGCEFVPRTKVTVTVNYTAPPSISVGLPINECQNRTATSLGNYVNASGGNSLLWYGTSSSGGSSSTTATVPSTSSTGQITYYVTQKNNTTGCESSPRTGVVVQVNAIPNAPSVTSPVNLCLNAGAGPLSATASGGANLLWWGTNASGGSSSSTAPTPTTGSVGTTTYYVSQISNTCESSRAPISVVINAIPAAPSVATNTVLYCKDASATPLAATASGGNTLRWYNGNSFIGTTAPTPSTNVGSTAVTTYNVSQISGSPANCESPKVQITTTVYVTPTPGVSSPVAYCQNAPSVALSANTGSGATVNWYTAASGGSASGTAPTPSTSTVGTANFYVSQTLYAVSGFAGCEGPRAQITVNTNPLPSAPSTTNPAPYCQTYGASPLTATGNSLKWYTVSTGGTATTTAPIPSTANAGAINYYVSQTNGFNCEGPRAQITVTINPTPGRPGVNPIQYCQNATAVALNASADAGNTLKWYGTSASGGTSNTAAPTPSTTSPGQTSFYVSQTNSFTCESLRGQLVVTVNPTPGNPSASTPIFYCNTANAQQLSANGENLRWYNQPTGGTGDGFAPTPSTGTVGTASFYVTQTNQFNCESPRTQIQVTTKPLPPFPNVPKQEYLLCQFDPSVQLDAKLEGTGQSLVWILPNSNETGNAPVITTDAGFVGTFAVLQVLDGCRGGRTEIKVNVRTTPLPMVSSVPVVSCQNSTPQPLQATGERLKWYNTNKTGGTPQDTPNIPPTQTPGTYQFYVTQTGTNTCESPRAEITVVIQPLPSATLTGGGAITQGEPSNLTIAFTGQGPWTYTLSNGSTFTTPQNPVTIQVYPLESTIYNVTKITNNCGEGTPAGSASVQVKIATIDVGNPSATTICASQTFTIPYFSSDFFPSSTQFRVQISKTMDDASFQTIPTEGNNSPVRATIPNATLGGTYYLRIVGLASVAGNNFTIKGKLSPVQINIRELPTATISGPTRIYENESAKLAIAFTGETPWNITYRDSLSTKDTTFSTSLTPYEFTVRPGKTNTYSVVSISNSCGNGPATSRFVLIVDPVLGVEPALSSEWIKVYPVPVQARCTIEIDGTTGKTVSMTVTDGLGRIILRQQTTSNKDELDFSHLAPGMYFLNAERDGQIARRKILKVQ</sequence>
<dbReference type="Proteomes" id="UP000251993">
    <property type="component" value="Chromosome"/>
</dbReference>
<feature type="domain" description="Ig-like" evidence="4">
    <location>
        <begin position="710"/>
        <end position="788"/>
    </location>
</feature>
<dbReference type="InterPro" id="IPR026444">
    <property type="entry name" value="Secre_tail"/>
</dbReference>
<keyword evidence="6" id="KW-1185">Reference proteome</keyword>
<organism evidence="5 6">
    <name type="scientific">Runella rosea</name>
    <dbReference type="NCBI Taxonomy" id="2259595"/>
    <lineage>
        <taxon>Bacteria</taxon>
        <taxon>Pseudomonadati</taxon>
        <taxon>Bacteroidota</taxon>
        <taxon>Cytophagia</taxon>
        <taxon>Cytophagales</taxon>
        <taxon>Spirosomataceae</taxon>
        <taxon>Runella</taxon>
    </lineage>
</organism>
<feature type="chain" id="PRO_5016980309" description="T9SS type A sorting domain-containing protein" evidence="2">
    <location>
        <begin position="27"/>
        <end position="1477"/>
    </location>
</feature>
<gene>
    <name evidence="5" type="ORF">DR864_18945</name>
</gene>
<dbReference type="EMBL" id="CP030850">
    <property type="protein sequence ID" value="AXE19664.1"/>
    <property type="molecule type" value="Genomic_DNA"/>
</dbReference>
<feature type="domain" description="Ig-like" evidence="4">
    <location>
        <begin position="624"/>
        <end position="708"/>
    </location>
</feature>
<dbReference type="OrthoDB" id="9805017at2"/>
<feature type="domain" description="Ig-like" evidence="4">
    <location>
        <begin position="201"/>
        <end position="276"/>
    </location>
</feature>
<dbReference type="InterPro" id="IPR044023">
    <property type="entry name" value="Ig_7"/>
</dbReference>
<dbReference type="NCBIfam" id="TIGR04183">
    <property type="entry name" value="Por_Secre_tail"/>
    <property type="match status" value="1"/>
</dbReference>
<feature type="region of interest" description="Disordered" evidence="1">
    <location>
        <begin position="826"/>
        <end position="846"/>
    </location>
</feature>
<feature type="domain" description="Ig-like" evidence="4">
    <location>
        <begin position="374"/>
        <end position="451"/>
    </location>
</feature>
<evidence type="ECO:0000259" key="3">
    <source>
        <dbReference type="Pfam" id="PF18962"/>
    </source>
</evidence>
<feature type="domain" description="Ig-like" evidence="4">
    <location>
        <begin position="120"/>
        <end position="196"/>
    </location>
</feature>
<evidence type="ECO:0000313" key="5">
    <source>
        <dbReference type="EMBL" id="AXE19664.1"/>
    </source>
</evidence>
<evidence type="ECO:0000256" key="1">
    <source>
        <dbReference type="SAM" id="MobiDB-lite"/>
    </source>
</evidence>
<evidence type="ECO:0008006" key="7">
    <source>
        <dbReference type="Google" id="ProtNLM"/>
    </source>
</evidence>
<dbReference type="RefSeq" id="WP_114068432.1">
    <property type="nucleotide sequence ID" value="NZ_CP030850.1"/>
</dbReference>
<feature type="compositionally biased region" description="Low complexity" evidence="1">
    <location>
        <begin position="829"/>
        <end position="846"/>
    </location>
</feature>
<feature type="domain" description="Secretion system C-terminal sorting" evidence="3">
    <location>
        <begin position="1403"/>
        <end position="1473"/>
    </location>
</feature>
<name>A0A344TLZ3_9BACT</name>
<reference evidence="5 6" key="1">
    <citation type="submission" date="2018-07" db="EMBL/GenBank/DDBJ databases">
        <title>Genome sequencing of Runella.</title>
        <authorList>
            <person name="Baek M.-G."/>
            <person name="Yi H."/>
        </authorList>
    </citation>
    <scope>NUCLEOTIDE SEQUENCE [LARGE SCALE GENOMIC DNA]</scope>
    <source>
        <strain evidence="5 6">HYN0085</strain>
    </source>
</reference>
<evidence type="ECO:0000256" key="2">
    <source>
        <dbReference type="SAM" id="SignalP"/>
    </source>
</evidence>
<proteinExistence type="predicted"/>
<feature type="domain" description="Ig-like" evidence="4">
    <location>
        <begin position="873"/>
        <end position="951"/>
    </location>
</feature>
<evidence type="ECO:0000259" key="4">
    <source>
        <dbReference type="Pfam" id="PF19081"/>
    </source>
</evidence>
<keyword evidence="2" id="KW-0732">Signal</keyword>
<feature type="signal peptide" evidence="2">
    <location>
        <begin position="1"/>
        <end position="26"/>
    </location>
</feature>
<feature type="domain" description="Ig-like" evidence="4">
    <location>
        <begin position="454"/>
        <end position="534"/>
    </location>
</feature>
<feature type="domain" description="Ig-like" evidence="4">
    <location>
        <begin position="792"/>
        <end position="871"/>
    </location>
</feature>
<accession>A0A344TLZ3</accession>
<dbReference type="Pfam" id="PF18962">
    <property type="entry name" value="Por_Secre_tail"/>
    <property type="match status" value="1"/>
</dbReference>
<protein>
    <recommendedName>
        <fullName evidence="7">T9SS type A sorting domain-containing protein</fullName>
    </recommendedName>
</protein>